<evidence type="ECO:0000313" key="3">
    <source>
        <dbReference type="Proteomes" id="UP000006514"/>
    </source>
</evidence>
<dbReference type="AlphaFoldDB" id="J0WQT3"/>
<dbReference type="Proteomes" id="UP000006514">
    <property type="component" value="Unassembled WGS sequence"/>
</dbReference>
<feature type="compositionally biased region" description="Low complexity" evidence="1">
    <location>
        <begin position="75"/>
        <end position="96"/>
    </location>
</feature>
<proteinExistence type="predicted"/>
<sequence>MPDADADADATSTAAPRTRESVVTCFLCPASVLVAVPDAELDVELALFPSSAPTQVPDLLVLVLLSAPANVDPDSSGIGSTSSMLTSSSSSTLVGLPHASRDTR</sequence>
<dbReference type="KEGG" id="adl:AURDEDRAFT_176685"/>
<feature type="region of interest" description="Disordered" evidence="1">
    <location>
        <begin position="71"/>
        <end position="104"/>
    </location>
</feature>
<evidence type="ECO:0000313" key="2">
    <source>
        <dbReference type="EMBL" id="EJD34265.1"/>
    </source>
</evidence>
<accession>J0WQT3</accession>
<name>J0WQT3_AURST</name>
<protein>
    <submittedName>
        <fullName evidence="2">Uncharacterized protein</fullName>
    </submittedName>
</protein>
<dbReference type="EMBL" id="JH687970">
    <property type="protein sequence ID" value="EJD34265.1"/>
    <property type="molecule type" value="Genomic_DNA"/>
</dbReference>
<keyword evidence="3" id="KW-1185">Reference proteome</keyword>
<gene>
    <name evidence="2" type="ORF">AURDEDRAFT_176685</name>
</gene>
<reference evidence="3" key="1">
    <citation type="journal article" date="2012" name="Science">
        <title>The Paleozoic origin of enzymatic lignin decomposition reconstructed from 31 fungal genomes.</title>
        <authorList>
            <person name="Floudas D."/>
            <person name="Binder M."/>
            <person name="Riley R."/>
            <person name="Barry K."/>
            <person name="Blanchette R.A."/>
            <person name="Henrissat B."/>
            <person name="Martinez A.T."/>
            <person name="Otillar R."/>
            <person name="Spatafora J.W."/>
            <person name="Yadav J.S."/>
            <person name="Aerts A."/>
            <person name="Benoit I."/>
            <person name="Boyd A."/>
            <person name="Carlson A."/>
            <person name="Copeland A."/>
            <person name="Coutinho P.M."/>
            <person name="de Vries R.P."/>
            <person name="Ferreira P."/>
            <person name="Findley K."/>
            <person name="Foster B."/>
            <person name="Gaskell J."/>
            <person name="Glotzer D."/>
            <person name="Gorecki P."/>
            <person name="Heitman J."/>
            <person name="Hesse C."/>
            <person name="Hori C."/>
            <person name="Igarashi K."/>
            <person name="Jurgens J.A."/>
            <person name="Kallen N."/>
            <person name="Kersten P."/>
            <person name="Kohler A."/>
            <person name="Kuees U."/>
            <person name="Kumar T.K.A."/>
            <person name="Kuo A."/>
            <person name="LaButti K."/>
            <person name="Larrondo L.F."/>
            <person name="Lindquist E."/>
            <person name="Ling A."/>
            <person name="Lombard V."/>
            <person name="Lucas S."/>
            <person name="Lundell T."/>
            <person name="Martin R."/>
            <person name="McLaughlin D.J."/>
            <person name="Morgenstern I."/>
            <person name="Morin E."/>
            <person name="Murat C."/>
            <person name="Nagy L.G."/>
            <person name="Nolan M."/>
            <person name="Ohm R.A."/>
            <person name="Patyshakuliyeva A."/>
            <person name="Rokas A."/>
            <person name="Ruiz-Duenas F.J."/>
            <person name="Sabat G."/>
            <person name="Salamov A."/>
            <person name="Samejima M."/>
            <person name="Schmutz J."/>
            <person name="Slot J.C."/>
            <person name="St John F."/>
            <person name="Stenlid J."/>
            <person name="Sun H."/>
            <person name="Sun S."/>
            <person name="Syed K."/>
            <person name="Tsang A."/>
            <person name="Wiebenga A."/>
            <person name="Young D."/>
            <person name="Pisabarro A."/>
            <person name="Eastwood D.C."/>
            <person name="Martin F."/>
            <person name="Cullen D."/>
            <person name="Grigoriev I.V."/>
            <person name="Hibbett D.S."/>
        </authorList>
    </citation>
    <scope>NUCLEOTIDE SEQUENCE [LARGE SCALE GENOMIC DNA]</scope>
    <source>
        <strain evidence="3">TFB10046</strain>
    </source>
</reference>
<dbReference type="InParanoid" id="J0WQT3"/>
<organism evidence="2 3">
    <name type="scientific">Auricularia subglabra (strain TFB-10046 / SS5)</name>
    <name type="common">White-rot fungus</name>
    <name type="synonym">Auricularia delicata (strain TFB10046)</name>
    <dbReference type="NCBI Taxonomy" id="717982"/>
    <lineage>
        <taxon>Eukaryota</taxon>
        <taxon>Fungi</taxon>
        <taxon>Dikarya</taxon>
        <taxon>Basidiomycota</taxon>
        <taxon>Agaricomycotina</taxon>
        <taxon>Agaricomycetes</taxon>
        <taxon>Auriculariales</taxon>
        <taxon>Auriculariaceae</taxon>
        <taxon>Auricularia</taxon>
    </lineage>
</organism>
<evidence type="ECO:0000256" key="1">
    <source>
        <dbReference type="SAM" id="MobiDB-lite"/>
    </source>
</evidence>